<dbReference type="PROSITE" id="PS50893">
    <property type="entry name" value="ABC_TRANSPORTER_2"/>
    <property type="match status" value="1"/>
</dbReference>
<keyword evidence="5" id="KW-1185">Reference proteome</keyword>
<gene>
    <name evidence="4" type="ORF">BXT89_15045</name>
</gene>
<proteinExistence type="predicted"/>
<dbReference type="InterPro" id="IPR027417">
    <property type="entry name" value="P-loop_NTPase"/>
</dbReference>
<dbReference type="Pfam" id="PF13476">
    <property type="entry name" value="AAA_23"/>
    <property type="match status" value="1"/>
</dbReference>
<dbReference type="Pfam" id="PF13304">
    <property type="entry name" value="AAA_21"/>
    <property type="match status" value="1"/>
</dbReference>
<keyword evidence="2" id="KW-0067">ATP-binding</keyword>
<dbReference type="InterPro" id="IPR003959">
    <property type="entry name" value="ATPase_AAA_core"/>
</dbReference>
<dbReference type="GO" id="GO:0016887">
    <property type="term" value="F:ATP hydrolysis activity"/>
    <property type="evidence" value="ECO:0007669"/>
    <property type="project" value="InterPro"/>
</dbReference>
<evidence type="ECO:0000256" key="1">
    <source>
        <dbReference type="ARBA" id="ARBA00022741"/>
    </source>
</evidence>
<sequence>MAISQQVIHKLVVQNLKNLNDLEISFDGAPVTAILGPNGNGKSTILHALACAFEPNGQGEDYKFSSFFLPNTDALWNGSKLEIVHSYRDDATMHDRAVRAYKKTNVRWTPRYANRPKRDVFYIGIDKCVPMIESEKKNAKINYSTKAVTEEVIETILSKASTILNREYSKYNIHTASGKTFIGVEVDALRYSAISMSAGEQKIFYILERLYRAPKNSLLLIDELDLLLHDSAMKKLISVINERAKDKNLQVIFTTHRESVLELEGVINIRHIVRVAEKSLCFNETKPDAINRLTGSQPKPIEVFVEDDLASAIVKKIASSYRGARHVSIQRYGAAINCFTVVGGLLTCGNNCENSAFLLDGDVYRETQEKEDRLRKVIAGDDPVAEGNRTKALSKIFQFRLPNAVSPERFIHQLIIKIPHGEHEDFNEIIDAAKDIFAVDNDHGFLNDIIFRIGLERNTGLSKIVDLASKSAAWDDYISDIREWMEEKILATQEHEAAK</sequence>
<dbReference type="InterPro" id="IPR051396">
    <property type="entry name" value="Bact_Antivir_Def_Nuclease"/>
</dbReference>
<dbReference type="OrthoDB" id="29385at2"/>
<name>A0A1S8DCA8_9GAMM</name>
<dbReference type="PANTHER" id="PTHR43581:SF2">
    <property type="entry name" value="EXCINUCLEASE ATPASE SUBUNIT"/>
    <property type="match status" value="1"/>
</dbReference>
<evidence type="ECO:0000313" key="5">
    <source>
        <dbReference type="Proteomes" id="UP000242847"/>
    </source>
</evidence>
<dbReference type="SUPFAM" id="SSF52540">
    <property type="entry name" value="P-loop containing nucleoside triphosphate hydrolases"/>
    <property type="match status" value="1"/>
</dbReference>
<dbReference type="EMBL" id="MUBC01000038">
    <property type="protein sequence ID" value="ONM43033.1"/>
    <property type="molecule type" value="Genomic_DNA"/>
</dbReference>
<dbReference type="Gene3D" id="3.40.50.300">
    <property type="entry name" value="P-loop containing nucleotide triphosphate hydrolases"/>
    <property type="match status" value="2"/>
</dbReference>
<organism evidence="4 5">
    <name type="scientific">Halopseudomonas pachastrellae</name>
    <dbReference type="NCBI Taxonomy" id="254161"/>
    <lineage>
        <taxon>Bacteria</taxon>
        <taxon>Pseudomonadati</taxon>
        <taxon>Pseudomonadota</taxon>
        <taxon>Gammaproteobacteria</taxon>
        <taxon>Pseudomonadales</taxon>
        <taxon>Pseudomonadaceae</taxon>
        <taxon>Halopseudomonas</taxon>
    </lineage>
</organism>
<evidence type="ECO:0000256" key="2">
    <source>
        <dbReference type="ARBA" id="ARBA00022840"/>
    </source>
</evidence>
<protein>
    <recommendedName>
        <fullName evidence="3">ABC transporter domain-containing protein</fullName>
    </recommendedName>
</protein>
<dbReference type="GO" id="GO:0005524">
    <property type="term" value="F:ATP binding"/>
    <property type="evidence" value="ECO:0007669"/>
    <property type="project" value="UniProtKB-KW"/>
</dbReference>
<dbReference type="InterPro" id="IPR003593">
    <property type="entry name" value="AAA+_ATPase"/>
</dbReference>
<evidence type="ECO:0000313" key="4">
    <source>
        <dbReference type="EMBL" id="ONM43033.1"/>
    </source>
</evidence>
<feature type="domain" description="ABC transporter" evidence="3">
    <location>
        <begin position="3"/>
        <end position="303"/>
    </location>
</feature>
<dbReference type="STRING" id="254161.SAMN05216256_10353"/>
<dbReference type="AlphaFoldDB" id="A0A1S8DCA8"/>
<evidence type="ECO:0000259" key="3">
    <source>
        <dbReference type="PROSITE" id="PS50893"/>
    </source>
</evidence>
<accession>A0A1S8DCA8</accession>
<dbReference type="PANTHER" id="PTHR43581">
    <property type="entry name" value="ATP/GTP PHOSPHATASE"/>
    <property type="match status" value="1"/>
</dbReference>
<comment type="caution">
    <text evidence="4">The sequence shown here is derived from an EMBL/GenBank/DDBJ whole genome shotgun (WGS) entry which is preliminary data.</text>
</comment>
<reference evidence="4 5" key="1">
    <citation type="submission" date="2017-01" db="EMBL/GenBank/DDBJ databases">
        <title>Draft genome sequence of Pseudomonas pachastrellae type strain CCUG 46540T from a deep sea.</title>
        <authorList>
            <person name="Gomila M."/>
            <person name="Mulet M."/>
            <person name="Lalucat J."/>
            <person name="Garcia-Valdes E."/>
        </authorList>
    </citation>
    <scope>NUCLEOTIDE SEQUENCE [LARGE SCALE GENOMIC DNA]</scope>
    <source>
        <strain evidence="4 5">CCUG 46540</strain>
    </source>
</reference>
<keyword evidence="1" id="KW-0547">Nucleotide-binding</keyword>
<dbReference type="SMART" id="SM00382">
    <property type="entry name" value="AAA"/>
    <property type="match status" value="1"/>
</dbReference>
<dbReference type="RefSeq" id="WP_083728502.1">
    <property type="nucleotide sequence ID" value="NZ_FOUD01000003.1"/>
</dbReference>
<dbReference type="InterPro" id="IPR038729">
    <property type="entry name" value="Rad50/SbcC_AAA"/>
</dbReference>
<dbReference type="Proteomes" id="UP000242847">
    <property type="component" value="Unassembled WGS sequence"/>
</dbReference>
<dbReference type="GO" id="GO:0006302">
    <property type="term" value="P:double-strand break repair"/>
    <property type="evidence" value="ECO:0007669"/>
    <property type="project" value="InterPro"/>
</dbReference>
<dbReference type="InterPro" id="IPR003439">
    <property type="entry name" value="ABC_transporter-like_ATP-bd"/>
</dbReference>